<dbReference type="EC" id="5.4.99.5" evidence="2 5"/>
<dbReference type="PANTHER" id="PTHR38041:SF2">
    <property type="entry name" value="SECRETED CHORISMATE MUTASE"/>
    <property type="match status" value="1"/>
</dbReference>
<evidence type="ECO:0000256" key="1">
    <source>
        <dbReference type="ARBA" id="ARBA00004817"/>
    </source>
</evidence>
<dbReference type="NCBIfam" id="NF006741">
    <property type="entry name" value="PRK09269.1"/>
    <property type="match status" value="1"/>
</dbReference>
<evidence type="ECO:0000313" key="9">
    <source>
        <dbReference type="Proteomes" id="UP000247346"/>
    </source>
</evidence>
<dbReference type="PANTHER" id="PTHR38041">
    <property type="entry name" value="CHORISMATE MUTASE"/>
    <property type="match status" value="1"/>
</dbReference>
<dbReference type="Pfam" id="PF01817">
    <property type="entry name" value="CM_2"/>
    <property type="match status" value="1"/>
</dbReference>
<comment type="catalytic activity">
    <reaction evidence="5">
        <text>chorismate = prephenate</text>
        <dbReference type="Rhea" id="RHEA:13897"/>
        <dbReference type="ChEBI" id="CHEBI:29748"/>
        <dbReference type="ChEBI" id="CHEBI:29934"/>
        <dbReference type="EC" id="5.4.99.5"/>
    </reaction>
</comment>
<dbReference type="GO" id="GO:0004106">
    <property type="term" value="F:chorismate mutase activity"/>
    <property type="evidence" value="ECO:0007669"/>
    <property type="project" value="UniProtKB-EC"/>
</dbReference>
<comment type="caution">
    <text evidence="8">The sequence shown here is derived from an EMBL/GenBank/DDBJ whole genome shotgun (WGS) entry which is preliminary data.</text>
</comment>
<dbReference type="RefSeq" id="WP_010340674.1">
    <property type="nucleotide sequence ID" value="NZ_CP132343.1"/>
</dbReference>
<feature type="domain" description="Chorismate mutase" evidence="7">
    <location>
        <begin position="18"/>
        <end position="111"/>
    </location>
</feature>
<comment type="pathway">
    <text evidence="1 5">Metabolic intermediate biosynthesis; prephenate biosynthesis; prephenate from chorismate: step 1/1.</text>
</comment>
<evidence type="ECO:0000259" key="7">
    <source>
        <dbReference type="PROSITE" id="PS51168"/>
    </source>
</evidence>
<accession>A0A2P5YYN9</accession>
<evidence type="ECO:0000313" key="8">
    <source>
        <dbReference type="EMBL" id="PPU79871.1"/>
    </source>
</evidence>
<dbReference type="InterPro" id="IPR008240">
    <property type="entry name" value="Chorismate_mutase_periplasmic"/>
</dbReference>
<evidence type="ECO:0000256" key="5">
    <source>
        <dbReference type="PIRNR" id="PIRNR026640"/>
    </source>
</evidence>
<dbReference type="SUPFAM" id="SSF48600">
    <property type="entry name" value="Chorismate mutase II"/>
    <property type="match status" value="1"/>
</dbReference>
<dbReference type="Gene3D" id="1.20.59.10">
    <property type="entry name" value="Chorismate mutase"/>
    <property type="match status" value="1"/>
</dbReference>
<dbReference type="InterPro" id="IPR002701">
    <property type="entry name" value="CM_II_prokaryot"/>
</dbReference>
<keyword evidence="3 6" id="KW-0732">Signal</keyword>
<dbReference type="NCBIfam" id="TIGR01806">
    <property type="entry name" value="CM_mono2"/>
    <property type="match status" value="1"/>
</dbReference>
<dbReference type="InterPro" id="IPR036979">
    <property type="entry name" value="CM_dom_sf"/>
</dbReference>
<dbReference type="EMBL" id="MDEK01000025">
    <property type="protein sequence ID" value="PPU79871.1"/>
    <property type="molecule type" value="Genomic_DNA"/>
</dbReference>
<organism evidence="8 9">
    <name type="scientific">Xanthomonas sacchari</name>
    <dbReference type="NCBI Taxonomy" id="56458"/>
    <lineage>
        <taxon>Bacteria</taxon>
        <taxon>Pseudomonadati</taxon>
        <taxon>Pseudomonadota</taxon>
        <taxon>Gammaproteobacteria</taxon>
        <taxon>Lysobacterales</taxon>
        <taxon>Lysobacteraceae</taxon>
        <taxon>Xanthomonas</taxon>
    </lineage>
</organism>
<dbReference type="PROSITE" id="PS51168">
    <property type="entry name" value="CHORISMATE_MUT_2"/>
    <property type="match status" value="1"/>
</dbReference>
<dbReference type="GeneID" id="93877590"/>
<evidence type="ECO:0000256" key="6">
    <source>
        <dbReference type="SAM" id="SignalP"/>
    </source>
</evidence>
<dbReference type="InterPro" id="IPR051331">
    <property type="entry name" value="Chorismate_mutase-related"/>
</dbReference>
<feature type="signal peptide" evidence="6">
    <location>
        <begin position="1"/>
        <end position="33"/>
    </location>
</feature>
<dbReference type="AlphaFoldDB" id="A0A2P5YYN9"/>
<gene>
    <name evidence="8" type="ORF">XsacCFBP4641_19825</name>
</gene>
<dbReference type="SMART" id="SM00830">
    <property type="entry name" value="CM_2"/>
    <property type="match status" value="1"/>
</dbReference>
<sequence length="192" mass="20766">MSLSASVPRPCAHALTAVLAGAMLMGCALPARSATPLEPLLDRIVERNAIGDQVALSKWDSGKPVLDATREAAVLASVREQAPAHGVDPDDAARFFGMQIESNKLVQYELLSRWHLRGRAPDSPRPDLTALRARLDQLQGEMLDALQASAAVRQAPDCPATTARAAEAYALRWQLDQLHRTALVRSLGDFCH</sequence>
<dbReference type="GO" id="GO:0009697">
    <property type="term" value="P:salicylic acid biosynthetic process"/>
    <property type="evidence" value="ECO:0007669"/>
    <property type="project" value="TreeGrafter"/>
</dbReference>
<comment type="function">
    <text evidence="5">Catalyzes the Claisen rearrangement of chorismate to prephenate.</text>
</comment>
<dbReference type="STRING" id="56458.SB85_09995"/>
<dbReference type="PIRSF" id="PIRSF026640">
    <property type="entry name" value="Peripl_chor_mut"/>
    <property type="match status" value="1"/>
</dbReference>
<keyword evidence="4 5" id="KW-0413">Isomerase</keyword>
<evidence type="ECO:0000256" key="2">
    <source>
        <dbReference type="ARBA" id="ARBA00012404"/>
    </source>
</evidence>
<dbReference type="GO" id="GO:0046417">
    <property type="term" value="P:chorismate metabolic process"/>
    <property type="evidence" value="ECO:0007669"/>
    <property type="project" value="InterPro"/>
</dbReference>
<reference evidence="8 9" key="1">
    <citation type="submission" date="2016-08" db="EMBL/GenBank/DDBJ databases">
        <authorList>
            <person name="Seilhamer J.J."/>
        </authorList>
    </citation>
    <scope>NUCLEOTIDE SEQUENCE [LARGE SCALE GENOMIC DNA]</scope>
    <source>
        <strain evidence="8 9">CFBP4641</strain>
    </source>
</reference>
<dbReference type="OrthoDB" id="1262744at2"/>
<name>A0A2P5YYN9_9XANT</name>
<protein>
    <recommendedName>
        <fullName evidence="2 5">Chorismate mutase</fullName>
        <ecNumber evidence="2 5">5.4.99.5</ecNumber>
    </recommendedName>
</protein>
<evidence type="ECO:0000256" key="4">
    <source>
        <dbReference type="ARBA" id="ARBA00023235"/>
    </source>
</evidence>
<dbReference type="Proteomes" id="UP000247346">
    <property type="component" value="Unassembled WGS sequence"/>
</dbReference>
<feature type="chain" id="PRO_5015163869" description="Chorismate mutase" evidence="6">
    <location>
        <begin position="34"/>
        <end position="192"/>
    </location>
</feature>
<proteinExistence type="predicted"/>
<dbReference type="UniPathway" id="UPA00120">
    <property type="reaction ID" value="UER00203"/>
</dbReference>
<evidence type="ECO:0000256" key="3">
    <source>
        <dbReference type="ARBA" id="ARBA00022729"/>
    </source>
</evidence>
<dbReference type="InterPro" id="IPR036263">
    <property type="entry name" value="Chorismate_II_sf"/>
</dbReference>